<dbReference type="AlphaFoldDB" id="A0A0E0QV85"/>
<evidence type="ECO:0000313" key="2">
    <source>
        <dbReference type="EnsemblPlants" id="ORUFI09G21560.1"/>
    </source>
</evidence>
<dbReference type="Proteomes" id="UP000008022">
    <property type="component" value="Unassembled WGS sequence"/>
</dbReference>
<name>A0A0E0QV85_ORYRU</name>
<reference evidence="3" key="1">
    <citation type="submission" date="2013-06" db="EMBL/GenBank/DDBJ databases">
        <authorList>
            <person name="Zhao Q."/>
        </authorList>
    </citation>
    <scope>NUCLEOTIDE SEQUENCE</scope>
    <source>
        <strain evidence="3">cv. W1943</strain>
    </source>
</reference>
<dbReference type="OMA" id="QGDVIPC"/>
<evidence type="ECO:0000313" key="3">
    <source>
        <dbReference type="Proteomes" id="UP000008022"/>
    </source>
</evidence>
<reference evidence="2" key="2">
    <citation type="submission" date="2015-06" db="UniProtKB">
        <authorList>
            <consortium name="EnsemblPlants"/>
        </authorList>
    </citation>
    <scope>IDENTIFICATION</scope>
</reference>
<proteinExistence type="predicted"/>
<feature type="compositionally biased region" description="Low complexity" evidence="1">
    <location>
        <begin position="12"/>
        <end position="62"/>
    </location>
</feature>
<dbReference type="Gramene" id="ORUFI09G21560.1">
    <property type="protein sequence ID" value="ORUFI09G21560.1"/>
    <property type="gene ID" value="ORUFI09G21560"/>
</dbReference>
<protein>
    <submittedName>
        <fullName evidence="2">Uncharacterized protein</fullName>
    </submittedName>
</protein>
<accession>A0A0E0QV85</accession>
<sequence length="193" mass="19731">TVSHSCLPPSSPDARLPSSSSSSTSGHRRLPSSSSSSRRTSPLPLSFGRRRLPSSSSSGRRATPPPTPAATPLFPLAAALPSAGRGRRASVLFAGWGGTCRATSLGGVSRGVGSPPTGVPSLQIEAQGDVIPCGGANRLQPARGLSRSPDPARRRAVVVAAGGFARRSHAARGRRPELRVVAGVEDTKVTCTK</sequence>
<feature type="region of interest" description="Disordered" evidence="1">
    <location>
        <begin position="1"/>
        <end position="74"/>
    </location>
</feature>
<evidence type="ECO:0000256" key="1">
    <source>
        <dbReference type="SAM" id="MobiDB-lite"/>
    </source>
</evidence>
<keyword evidence="3" id="KW-1185">Reference proteome</keyword>
<dbReference type="EnsemblPlants" id="ORUFI09G21560.1">
    <property type="protein sequence ID" value="ORUFI09G21560.1"/>
    <property type="gene ID" value="ORUFI09G21560"/>
</dbReference>
<organism evidence="2 3">
    <name type="scientific">Oryza rufipogon</name>
    <name type="common">Brownbeard rice</name>
    <name type="synonym">Asian wild rice</name>
    <dbReference type="NCBI Taxonomy" id="4529"/>
    <lineage>
        <taxon>Eukaryota</taxon>
        <taxon>Viridiplantae</taxon>
        <taxon>Streptophyta</taxon>
        <taxon>Embryophyta</taxon>
        <taxon>Tracheophyta</taxon>
        <taxon>Spermatophyta</taxon>
        <taxon>Magnoliopsida</taxon>
        <taxon>Liliopsida</taxon>
        <taxon>Poales</taxon>
        <taxon>Poaceae</taxon>
        <taxon>BOP clade</taxon>
        <taxon>Oryzoideae</taxon>
        <taxon>Oryzeae</taxon>
        <taxon>Oryzinae</taxon>
        <taxon>Oryza</taxon>
    </lineage>
</organism>
<dbReference type="HOGENOM" id="CLU_1437950_0_0_1"/>